<dbReference type="VEuPathDB" id="FungiDB:HMPREF1544_00630"/>
<dbReference type="OMA" id="ANCKESC"/>
<dbReference type="Proteomes" id="UP000014254">
    <property type="component" value="Unassembled WGS sequence"/>
</dbReference>
<gene>
    <name evidence="1" type="ORF">HMPREF1544_00630</name>
</gene>
<dbReference type="InParanoid" id="S2JW00"/>
<dbReference type="AlphaFoldDB" id="S2JW00"/>
<evidence type="ECO:0000313" key="2">
    <source>
        <dbReference type="Proteomes" id="UP000014254"/>
    </source>
</evidence>
<reference evidence="2" key="1">
    <citation type="submission" date="2013-05" db="EMBL/GenBank/DDBJ databases">
        <title>The Genome sequence of Mucor circinelloides f. circinelloides 1006PhL.</title>
        <authorList>
            <consortium name="The Broad Institute Genomics Platform"/>
            <person name="Cuomo C."/>
            <person name="Earl A."/>
            <person name="Findley K."/>
            <person name="Lee S.C."/>
            <person name="Walker B."/>
            <person name="Young S."/>
            <person name="Zeng Q."/>
            <person name="Gargeya S."/>
            <person name="Fitzgerald M."/>
            <person name="Haas B."/>
            <person name="Abouelleil A."/>
            <person name="Allen A.W."/>
            <person name="Alvarado L."/>
            <person name="Arachchi H.M."/>
            <person name="Berlin A.M."/>
            <person name="Chapman S.B."/>
            <person name="Gainer-Dewar J."/>
            <person name="Goldberg J."/>
            <person name="Griggs A."/>
            <person name="Gujja S."/>
            <person name="Hansen M."/>
            <person name="Howarth C."/>
            <person name="Imamovic A."/>
            <person name="Ireland A."/>
            <person name="Larimer J."/>
            <person name="McCowan C."/>
            <person name="Murphy C."/>
            <person name="Pearson M."/>
            <person name="Poon T.W."/>
            <person name="Priest M."/>
            <person name="Roberts A."/>
            <person name="Saif S."/>
            <person name="Shea T."/>
            <person name="Sisk P."/>
            <person name="Sykes S."/>
            <person name="Wortman J."/>
            <person name="Nusbaum C."/>
            <person name="Birren B."/>
        </authorList>
    </citation>
    <scope>NUCLEOTIDE SEQUENCE [LARGE SCALE GENOMIC DNA]</scope>
    <source>
        <strain evidence="2">1006PhL</strain>
    </source>
</reference>
<keyword evidence="2" id="KW-1185">Reference proteome</keyword>
<dbReference type="OrthoDB" id="2290620at2759"/>
<organism evidence="1 2">
    <name type="scientific">Mucor circinelloides f. circinelloides (strain 1006PhL)</name>
    <name type="common">Mucormycosis agent</name>
    <name type="synonym">Calyptromyces circinelloides</name>
    <dbReference type="NCBI Taxonomy" id="1220926"/>
    <lineage>
        <taxon>Eukaryota</taxon>
        <taxon>Fungi</taxon>
        <taxon>Fungi incertae sedis</taxon>
        <taxon>Mucoromycota</taxon>
        <taxon>Mucoromycotina</taxon>
        <taxon>Mucoromycetes</taxon>
        <taxon>Mucorales</taxon>
        <taxon>Mucorineae</taxon>
        <taxon>Mucoraceae</taxon>
        <taxon>Mucor</taxon>
    </lineage>
</organism>
<sequence length="199" mass="21331">MTLHFNPEAWTPIMFYTAEYDYPCVYFGTNPSQHIEIYTCDKVEPPKVTTTTPITTTTASTATATTTPTTTIPTTLPASATCISNSKGKKNGNGYRGYCCSSNDDCYNSCVKGKRDGPAFPSSTVTATLSSGCTKGLQGKKNGKGTNIYCCYSDANCKESCINGICNKAKVILKPATTSPHYLSVPRVPKRAVQLISSI</sequence>
<protein>
    <submittedName>
        <fullName evidence="1">Uncharacterized protein</fullName>
    </submittedName>
</protein>
<proteinExistence type="predicted"/>
<dbReference type="EMBL" id="KE123899">
    <property type="protein sequence ID" value="EPB92617.1"/>
    <property type="molecule type" value="Genomic_DNA"/>
</dbReference>
<accession>S2JW00</accession>
<name>S2JW00_MUCC1</name>
<evidence type="ECO:0000313" key="1">
    <source>
        <dbReference type="EMBL" id="EPB92617.1"/>
    </source>
</evidence>